<dbReference type="Gene3D" id="3.90.45.10">
    <property type="entry name" value="Peptide deformylase"/>
    <property type="match status" value="1"/>
</dbReference>
<keyword evidence="2 6" id="KW-0479">Metal-binding</keyword>
<dbReference type="CDD" id="cd00487">
    <property type="entry name" value="Pep_deformylase"/>
    <property type="match status" value="1"/>
</dbReference>
<feature type="binding site" evidence="6">
    <location>
        <position position="159"/>
    </location>
    <ligand>
        <name>Fe cation</name>
        <dbReference type="ChEBI" id="CHEBI:24875"/>
    </ligand>
</feature>
<dbReference type="NCBIfam" id="TIGR00079">
    <property type="entry name" value="pept_deformyl"/>
    <property type="match status" value="1"/>
</dbReference>
<protein>
    <recommendedName>
        <fullName evidence="6">Peptide deformylase</fullName>
        <shortName evidence="6">PDF</shortName>
        <ecNumber evidence="6">3.5.1.88</ecNumber>
    </recommendedName>
    <alternativeName>
        <fullName evidence="6">Polypeptide deformylase</fullName>
    </alternativeName>
</protein>
<dbReference type="EMBL" id="JALBUR010000007">
    <property type="protein sequence ID" value="MDX8419331.1"/>
    <property type="molecule type" value="Genomic_DNA"/>
</dbReference>
<keyword evidence="4 6" id="KW-0648">Protein biosynthesis</keyword>
<dbReference type="PRINTS" id="PR01576">
    <property type="entry name" value="PDEFORMYLASE"/>
</dbReference>
<evidence type="ECO:0000256" key="4">
    <source>
        <dbReference type="ARBA" id="ARBA00022917"/>
    </source>
</evidence>
<dbReference type="InterPro" id="IPR023635">
    <property type="entry name" value="Peptide_deformylase"/>
</dbReference>
<name>A0AB35U2I2_9FIRM</name>
<dbReference type="InterPro" id="IPR036821">
    <property type="entry name" value="Peptide_deformylase_sf"/>
</dbReference>
<dbReference type="PANTHER" id="PTHR10458:SF8">
    <property type="entry name" value="PEPTIDE DEFORMYLASE 2"/>
    <property type="match status" value="1"/>
</dbReference>
<evidence type="ECO:0000256" key="3">
    <source>
        <dbReference type="ARBA" id="ARBA00022801"/>
    </source>
</evidence>
<evidence type="ECO:0000256" key="2">
    <source>
        <dbReference type="ARBA" id="ARBA00022723"/>
    </source>
</evidence>
<accession>A0AB35U2I2</accession>
<feature type="active site" evidence="6">
    <location>
        <position position="160"/>
    </location>
</feature>
<dbReference type="PIRSF" id="PIRSF004749">
    <property type="entry name" value="Pep_def"/>
    <property type="match status" value="1"/>
</dbReference>
<evidence type="ECO:0000256" key="5">
    <source>
        <dbReference type="ARBA" id="ARBA00023004"/>
    </source>
</evidence>
<dbReference type="GO" id="GO:0006412">
    <property type="term" value="P:translation"/>
    <property type="evidence" value="ECO:0007669"/>
    <property type="project" value="UniProtKB-UniRule"/>
</dbReference>
<sequence>MLINNDTIIKDDNPLIRQKSEPVELPLSDENKAILRDMLKYVEDSTNEELAEKENLRPAVGISAIQIGIPRQLTAVVVPDVDKDGNEIQWKFMLANPKIVSSSVQQAFLRSGEGCLSVEKEHDGFVYRSARCTIEAYDLYSEKNIRIRVRGYLAIVLQHEIDHFSGILFYDKIDKKNPFHRIEDAIAI</sequence>
<gene>
    <name evidence="6 7" type="primary">def</name>
    <name evidence="7" type="ORF">MOZ60_04390</name>
</gene>
<dbReference type="GO" id="GO:0046872">
    <property type="term" value="F:metal ion binding"/>
    <property type="evidence" value="ECO:0007669"/>
    <property type="project" value="UniProtKB-KW"/>
</dbReference>
<comment type="catalytic activity">
    <reaction evidence="6">
        <text>N-terminal N-formyl-L-methionyl-[peptide] + H2O = N-terminal L-methionyl-[peptide] + formate</text>
        <dbReference type="Rhea" id="RHEA:24420"/>
        <dbReference type="Rhea" id="RHEA-COMP:10639"/>
        <dbReference type="Rhea" id="RHEA-COMP:10640"/>
        <dbReference type="ChEBI" id="CHEBI:15377"/>
        <dbReference type="ChEBI" id="CHEBI:15740"/>
        <dbReference type="ChEBI" id="CHEBI:49298"/>
        <dbReference type="ChEBI" id="CHEBI:64731"/>
        <dbReference type="EC" id="3.5.1.88"/>
    </reaction>
</comment>
<feature type="binding site" evidence="6">
    <location>
        <position position="115"/>
    </location>
    <ligand>
        <name>Fe cation</name>
        <dbReference type="ChEBI" id="CHEBI:24875"/>
    </ligand>
</feature>
<evidence type="ECO:0000313" key="8">
    <source>
        <dbReference type="Proteomes" id="UP001286174"/>
    </source>
</evidence>
<dbReference type="Proteomes" id="UP001286174">
    <property type="component" value="Unassembled WGS sequence"/>
</dbReference>
<comment type="similarity">
    <text evidence="1 6">Belongs to the polypeptide deformylase family.</text>
</comment>
<dbReference type="RefSeq" id="WP_108775925.1">
    <property type="nucleotide sequence ID" value="NZ_JALBUR010000007.1"/>
</dbReference>
<proteinExistence type="inferred from homology"/>
<comment type="caution">
    <text evidence="7">The sequence shown here is derived from an EMBL/GenBank/DDBJ whole genome shotgun (WGS) entry which is preliminary data.</text>
</comment>
<evidence type="ECO:0000256" key="1">
    <source>
        <dbReference type="ARBA" id="ARBA00010759"/>
    </source>
</evidence>
<comment type="cofactor">
    <cofactor evidence="6">
        <name>Fe(2+)</name>
        <dbReference type="ChEBI" id="CHEBI:29033"/>
    </cofactor>
    <text evidence="6">Binds 1 Fe(2+) ion.</text>
</comment>
<evidence type="ECO:0000256" key="6">
    <source>
        <dbReference type="HAMAP-Rule" id="MF_00163"/>
    </source>
</evidence>
<dbReference type="FunFam" id="3.90.45.10:FF:000002">
    <property type="entry name" value="Peptide deformylase"/>
    <property type="match status" value="1"/>
</dbReference>
<keyword evidence="8" id="KW-1185">Reference proteome</keyword>
<evidence type="ECO:0000313" key="7">
    <source>
        <dbReference type="EMBL" id="MDX8419331.1"/>
    </source>
</evidence>
<dbReference type="Pfam" id="PF01327">
    <property type="entry name" value="Pep_deformylase"/>
    <property type="match status" value="1"/>
</dbReference>
<dbReference type="GO" id="GO:0042586">
    <property type="term" value="F:peptide deformylase activity"/>
    <property type="evidence" value="ECO:0007669"/>
    <property type="project" value="UniProtKB-UniRule"/>
</dbReference>
<dbReference type="HAMAP" id="MF_00163">
    <property type="entry name" value="Pep_deformylase"/>
    <property type="match status" value="1"/>
</dbReference>
<feature type="binding site" evidence="6">
    <location>
        <position position="163"/>
    </location>
    <ligand>
        <name>Fe cation</name>
        <dbReference type="ChEBI" id="CHEBI:24875"/>
    </ligand>
</feature>
<comment type="function">
    <text evidence="6">Removes the formyl group from the N-terminal Met of newly synthesized proteins. Requires at least a dipeptide for an efficient rate of reaction. N-terminal L-methionine is a prerequisite for activity but the enzyme has broad specificity at other positions.</text>
</comment>
<keyword evidence="5 6" id="KW-0408">Iron</keyword>
<organism evidence="7 8">
    <name type="scientific">Grylomicrobium aquisgranensis</name>
    <dbReference type="NCBI Taxonomy" id="2926318"/>
    <lineage>
        <taxon>Bacteria</taxon>
        <taxon>Bacillati</taxon>
        <taxon>Bacillota</taxon>
        <taxon>Erysipelotrichia</taxon>
        <taxon>Erysipelotrichales</taxon>
        <taxon>Erysipelotrichaceae</taxon>
        <taxon>Grylomicrobium</taxon>
    </lineage>
</organism>
<dbReference type="EC" id="3.5.1.88" evidence="6"/>
<reference evidence="7 8" key="1">
    <citation type="submission" date="2022-03" db="EMBL/GenBank/DDBJ databases">
        <title>Novel taxa within the pig intestine.</title>
        <authorList>
            <person name="Wylensek D."/>
            <person name="Bishof K."/>
            <person name="Afrizal A."/>
            <person name="Clavel T."/>
        </authorList>
    </citation>
    <scope>NUCLEOTIDE SEQUENCE [LARGE SCALE GENOMIC DNA]</scope>
    <source>
        <strain evidence="7 8">CLA-KB-P133</strain>
    </source>
</reference>
<dbReference type="PANTHER" id="PTHR10458">
    <property type="entry name" value="PEPTIDE DEFORMYLASE"/>
    <property type="match status" value="1"/>
</dbReference>
<dbReference type="AlphaFoldDB" id="A0AB35U2I2"/>
<keyword evidence="3 6" id="KW-0378">Hydrolase</keyword>
<dbReference type="SUPFAM" id="SSF56420">
    <property type="entry name" value="Peptide deformylase"/>
    <property type="match status" value="1"/>
</dbReference>